<evidence type="ECO:0000313" key="1">
    <source>
        <dbReference type="EMBL" id="MCU4974867.1"/>
    </source>
</evidence>
<evidence type="ECO:0000313" key="2">
    <source>
        <dbReference type="Proteomes" id="UP001320972"/>
    </source>
</evidence>
<accession>A0ABT2QIV7</accession>
<dbReference type="EMBL" id="JAOPKB010000014">
    <property type="protein sequence ID" value="MCU4974867.1"/>
    <property type="molecule type" value="Genomic_DNA"/>
</dbReference>
<gene>
    <name evidence="1" type="ORF">OB955_19290</name>
</gene>
<proteinExistence type="predicted"/>
<comment type="caution">
    <text evidence="1">The sequence shown here is derived from an EMBL/GenBank/DDBJ whole genome shotgun (WGS) entry which is preliminary data.</text>
</comment>
<reference evidence="1 2" key="1">
    <citation type="submission" date="2022-09" db="EMBL/GenBank/DDBJ databases">
        <title>Enrichment on poylsaccharides allowed isolation of novel metabolic and taxonomic groups of Haloarchaea.</title>
        <authorList>
            <person name="Sorokin D.Y."/>
            <person name="Elcheninov A.G."/>
            <person name="Khizhniak T.V."/>
            <person name="Kolganova T.V."/>
            <person name="Kublanov I.V."/>
        </authorList>
    </citation>
    <scope>NUCLEOTIDE SEQUENCE [LARGE SCALE GENOMIC DNA]</scope>
    <source>
        <strain evidence="1 2">AArc-m2/3/4</strain>
    </source>
</reference>
<organism evidence="1 2">
    <name type="scientific">Natronoglomus mannanivorans</name>
    <dbReference type="NCBI Taxonomy" id="2979990"/>
    <lineage>
        <taxon>Archaea</taxon>
        <taxon>Methanobacteriati</taxon>
        <taxon>Methanobacteriota</taxon>
        <taxon>Stenosarchaea group</taxon>
        <taxon>Halobacteria</taxon>
        <taxon>Halobacteriales</taxon>
        <taxon>Natrialbaceae</taxon>
        <taxon>Natronoglomus</taxon>
    </lineage>
</organism>
<keyword evidence="2" id="KW-1185">Reference proteome</keyword>
<name>A0ABT2QIV7_9EURY</name>
<protein>
    <submittedName>
        <fullName evidence="1">Uncharacterized protein</fullName>
    </submittedName>
</protein>
<sequence length="63" mass="6817">MTKDDWKFLVSLNVLKLIGVGVQSSPGFGIEIVREDLEDGTDVTVILFVWVIGANIDTNPVAA</sequence>
<dbReference type="Proteomes" id="UP001320972">
    <property type="component" value="Unassembled WGS sequence"/>
</dbReference>
<dbReference type="RefSeq" id="WP_338008784.1">
    <property type="nucleotide sequence ID" value="NZ_JAOPKB010000014.1"/>
</dbReference>